<dbReference type="Proteomes" id="UP000663823">
    <property type="component" value="Unassembled WGS sequence"/>
</dbReference>
<dbReference type="AlphaFoldDB" id="A0A819ZTS9"/>
<dbReference type="SUPFAM" id="SSF50249">
    <property type="entry name" value="Nucleic acid-binding proteins"/>
    <property type="match status" value="1"/>
</dbReference>
<proteinExistence type="predicted"/>
<dbReference type="EMBL" id="CAJOBE010012111">
    <property type="protein sequence ID" value="CAF4143970.1"/>
    <property type="molecule type" value="Genomic_DNA"/>
</dbReference>
<evidence type="ECO:0000313" key="4">
    <source>
        <dbReference type="EMBL" id="CAF4177510.1"/>
    </source>
</evidence>
<organism evidence="4 5">
    <name type="scientific">Rotaria sordida</name>
    <dbReference type="NCBI Taxonomy" id="392033"/>
    <lineage>
        <taxon>Eukaryota</taxon>
        <taxon>Metazoa</taxon>
        <taxon>Spiralia</taxon>
        <taxon>Gnathifera</taxon>
        <taxon>Rotifera</taxon>
        <taxon>Eurotatoria</taxon>
        <taxon>Bdelloidea</taxon>
        <taxon>Philodinida</taxon>
        <taxon>Philodinidae</taxon>
        <taxon>Rotaria</taxon>
    </lineage>
</organism>
<dbReference type="Proteomes" id="UP000663836">
    <property type="component" value="Unassembled WGS sequence"/>
</dbReference>
<evidence type="ECO:0000256" key="1">
    <source>
        <dbReference type="SAM" id="MobiDB-lite"/>
    </source>
</evidence>
<feature type="region of interest" description="Disordered" evidence="1">
    <location>
        <begin position="1"/>
        <end position="33"/>
    </location>
</feature>
<dbReference type="EMBL" id="CAJOBD010010324">
    <property type="protein sequence ID" value="CAF4150892.1"/>
    <property type="molecule type" value="Genomic_DNA"/>
</dbReference>
<evidence type="ECO:0000313" key="5">
    <source>
        <dbReference type="Proteomes" id="UP000663823"/>
    </source>
</evidence>
<evidence type="ECO:0000313" key="2">
    <source>
        <dbReference type="EMBL" id="CAF4143970.1"/>
    </source>
</evidence>
<reference evidence="4" key="1">
    <citation type="submission" date="2021-02" db="EMBL/GenBank/DDBJ databases">
        <authorList>
            <person name="Nowell W R."/>
        </authorList>
    </citation>
    <scope>NUCLEOTIDE SEQUENCE</scope>
</reference>
<comment type="caution">
    <text evidence="4">The sequence shown here is derived from an EMBL/GenBank/DDBJ whole genome shotgun (WGS) entry which is preliminary data.</text>
</comment>
<sequence>MAEKRSRSDYIVSSSDSETSNEEHQRTTTTETQMNCSSVNHMCKTIKHLRSSSDHQTEHDINQILSAGNNTSFIDVAEINNNQESNISYQQITNITIENNNSFNHQRSIDNKSDGSLHTLHGVSTPPIQQESSYQEINVLNEKVSNFRIRCKTIYKSFIRYFGTCNKVFDAIVCDMTGEIKVVAFNENVDRLYENMMIHQVMHEA</sequence>
<dbReference type="Gene3D" id="2.40.50.140">
    <property type="entry name" value="Nucleic acid-binding proteins"/>
    <property type="match status" value="1"/>
</dbReference>
<evidence type="ECO:0000313" key="3">
    <source>
        <dbReference type="EMBL" id="CAF4150892.1"/>
    </source>
</evidence>
<dbReference type="Proteomes" id="UP000663874">
    <property type="component" value="Unassembled WGS sequence"/>
</dbReference>
<gene>
    <name evidence="2" type="ORF">FNK824_LOCUS33339</name>
    <name evidence="3" type="ORF">JBS370_LOCUS33984</name>
    <name evidence="4" type="ORF">OTI717_LOCUS37513</name>
</gene>
<dbReference type="InterPro" id="IPR012340">
    <property type="entry name" value="NA-bd_OB-fold"/>
</dbReference>
<feature type="compositionally biased region" description="Low complexity" evidence="1">
    <location>
        <begin position="9"/>
        <end position="18"/>
    </location>
</feature>
<dbReference type="EMBL" id="CAJOAX010017988">
    <property type="protein sequence ID" value="CAF4177510.1"/>
    <property type="molecule type" value="Genomic_DNA"/>
</dbReference>
<accession>A0A819ZTS9</accession>
<name>A0A819ZTS9_9BILA</name>
<protein>
    <submittedName>
        <fullName evidence="4">Uncharacterized protein</fullName>
    </submittedName>
</protein>